<organism evidence="2 3">
    <name type="scientific">Streptomyces violascens</name>
    <dbReference type="NCBI Taxonomy" id="67381"/>
    <lineage>
        <taxon>Bacteria</taxon>
        <taxon>Bacillati</taxon>
        <taxon>Actinomycetota</taxon>
        <taxon>Actinomycetes</taxon>
        <taxon>Kitasatosporales</taxon>
        <taxon>Streptomycetaceae</taxon>
        <taxon>Streptomyces</taxon>
    </lineage>
</organism>
<dbReference type="Pfam" id="PF01636">
    <property type="entry name" value="APH"/>
    <property type="match status" value="1"/>
</dbReference>
<evidence type="ECO:0000259" key="1">
    <source>
        <dbReference type="Pfam" id="PF01636"/>
    </source>
</evidence>
<comment type="caution">
    <text evidence="2">The sequence shown here is derived from an EMBL/GenBank/DDBJ whole genome shotgun (WGS) entry which is preliminary data.</text>
</comment>
<keyword evidence="3" id="KW-1185">Reference proteome</keyword>
<reference evidence="2" key="1">
    <citation type="submission" date="2024-05" db="EMBL/GenBank/DDBJ databases">
        <title>Whole genome shotgun sequence of Streptomyces violascens NBRC 12920.</title>
        <authorList>
            <person name="Komaki H."/>
            <person name="Tamura T."/>
        </authorList>
    </citation>
    <scope>NUCLEOTIDE SEQUENCE</scope>
    <source>
        <strain evidence="2">NBRC 12920</strain>
    </source>
</reference>
<gene>
    <name evidence="2" type="ORF">Sviol_55550</name>
</gene>
<evidence type="ECO:0000313" key="2">
    <source>
        <dbReference type="EMBL" id="GHI41147.1"/>
    </source>
</evidence>
<dbReference type="Proteomes" id="UP001050808">
    <property type="component" value="Unassembled WGS sequence"/>
</dbReference>
<evidence type="ECO:0000313" key="3">
    <source>
        <dbReference type="Proteomes" id="UP001050808"/>
    </source>
</evidence>
<dbReference type="EMBL" id="BNDY01000017">
    <property type="protein sequence ID" value="GHI41147.1"/>
    <property type="molecule type" value="Genomic_DNA"/>
</dbReference>
<dbReference type="InterPro" id="IPR011009">
    <property type="entry name" value="Kinase-like_dom_sf"/>
</dbReference>
<proteinExistence type="predicted"/>
<protein>
    <recommendedName>
        <fullName evidence="1">Aminoglycoside phosphotransferase domain-containing protein</fullName>
    </recommendedName>
</protein>
<dbReference type="InterPro" id="IPR002575">
    <property type="entry name" value="Aminoglycoside_PTrfase"/>
</dbReference>
<sequence>MTDMPEAMHRLVTSVSGTFRVVADHSSPGIGRPRTWEVEDRHGCRWFAKHNPGPKLFRREVAAYESGWAAALGPGRAPLLAAHDIGAQALVVTAVPGRPVRGQRLAAEQEREVYRQAGQLLARLTATPAHSQHPASSTIDWDTEVEQMLRSARLYTTPEDLTVLRALTRERPADLLAVVSHGDFMPRNWLWDPTEQVLRIIDFERADTRPSAQRDLPRLSYRILYDRPDLEASFFNGLGRKLCETERHAVTAYGALDAMSLLRYGLEHHDLASVDEAHTMLRNLHTEYVRATTGERAGGRRG</sequence>
<dbReference type="Gene3D" id="3.90.1200.10">
    <property type="match status" value="1"/>
</dbReference>
<feature type="domain" description="Aminoglycoside phosphotransferase" evidence="1">
    <location>
        <begin position="33"/>
        <end position="209"/>
    </location>
</feature>
<accession>A0ABQ3QV83</accession>
<name>A0ABQ3QV83_9ACTN</name>
<dbReference type="SUPFAM" id="SSF56112">
    <property type="entry name" value="Protein kinase-like (PK-like)"/>
    <property type="match status" value="1"/>
</dbReference>